<evidence type="ECO:0000256" key="7">
    <source>
        <dbReference type="ARBA" id="ARBA00023146"/>
    </source>
</evidence>
<reference evidence="10" key="1">
    <citation type="submission" date="2019-07" db="EMBL/GenBank/DDBJ databases">
        <authorList>
            <person name="Dittberner H."/>
        </authorList>
    </citation>
    <scope>NUCLEOTIDE SEQUENCE [LARGE SCALE GENOMIC DNA]</scope>
</reference>
<evidence type="ECO:0000256" key="1">
    <source>
        <dbReference type="ARBA" id="ARBA00005594"/>
    </source>
</evidence>
<evidence type="ECO:0000313" key="11">
    <source>
        <dbReference type="Proteomes" id="UP000489600"/>
    </source>
</evidence>
<keyword evidence="3" id="KW-0436">Ligase</keyword>
<dbReference type="GO" id="GO:0005829">
    <property type="term" value="C:cytosol"/>
    <property type="evidence" value="ECO:0007669"/>
    <property type="project" value="TreeGrafter"/>
</dbReference>
<organism evidence="10 11">
    <name type="scientific">Arabis nemorensis</name>
    <dbReference type="NCBI Taxonomy" id="586526"/>
    <lineage>
        <taxon>Eukaryota</taxon>
        <taxon>Viridiplantae</taxon>
        <taxon>Streptophyta</taxon>
        <taxon>Embryophyta</taxon>
        <taxon>Tracheophyta</taxon>
        <taxon>Spermatophyta</taxon>
        <taxon>Magnoliopsida</taxon>
        <taxon>eudicotyledons</taxon>
        <taxon>Gunneridae</taxon>
        <taxon>Pentapetalae</taxon>
        <taxon>rosids</taxon>
        <taxon>malvids</taxon>
        <taxon>Brassicales</taxon>
        <taxon>Brassicaceae</taxon>
        <taxon>Arabideae</taxon>
        <taxon>Arabis</taxon>
    </lineage>
</organism>
<dbReference type="InterPro" id="IPR014729">
    <property type="entry name" value="Rossmann-like_a/b/a_fold"/>
</dbReference>
<dbReference type="EMBL" id="CABITT030000001">
    <property type="protein sequence ID" value="VVA90430.1"/>
    <property type="molecule type" value="Genomic_DNA"/>
</dbReference>
<dbReference type="InterPro" id="IPR002303">
    <property type="entry name" value="Valyl-tRNA_ligase"/>
</dbReference>
<keyword evidence="6" id="KW-0648">Protein biosynthesis</keyword>
<accession>A0A565ALY2</accession>
<keyword evidence="7" id="KW-0030">Aminoacyl-tRNA synthetase</keyword>
<keyword evidence="4" id="KW-0547">Nucleotide-binding</keyword>
<protein>
    <recommendedName>
        <fullName evidence="2">valine--tRNA ligase</fullName>
        <ecNumber evidence="2">6.1.1.9</ecNumber>
    </recommendedName>
    <alternativeName>
        <fullName evidence="8">Valyl-tRNA synthetase</fullName>
    </alternativeName>
</protein>
<evidence type="ECO:0000256" key="2">
    <source>
        <dbReference type="ARBA" id="ARBA00013169"/>
    </source>
</evidence>
<dbReference type="Proteomes" id="UP000489600">
    <property type="component" value="Unassembled WGS sequence"/>
</dbReference>
<sequence length="125" mass="14285">MDEQRSKAVTEAFVKLHKGLFIYRDLRLVQWDCLLRRALSALEVEHIDIKERTPMKVSGYEKLVEFGFITSFAYPLERGEGQFVVVASTRVETKQCSVIPPLLYIPMTQDTSIFTASLLGIHSMC</sequence>
<evidence type="ECO:0000256" key="3">
    <source>
        <dbReference type="ARBA" id="ARBA00022598"/>
    </source>
</evidence>
<name>A0A565ALY2_9BRAS</name>
<dbReference type="PANTHER" id="PTHR11946">
    <property type="entry name" value="VALYL-TRNA SYNTHETASES"/>
    <property type="match status" value="1"/>
</dbReference>
<dbReference type="GO" id="GO:0006438">
    <property type="term" value="P:valyl-tRNA aminoacylation"/>
    <property type="evidence" value="ECO:0007669"/>
    <property type="project" value="InterPro"/>
</dbReference>
<dbReference type="AlphaFoldDB" id="A0A565ALY2"/>
<evidence type="ECO:0000313" key="10">
    <source>
        <dbReference type="EMBL" id="VVA90430.1"/>
    </source>
</evidence>
<keyword evidence="5" id="KW-0067">ATP-binding</keyword>
<proteinExistence type="inferred from homology"/>
<dbReference type="GO" id="GO:0004832">
    <property type="term" value="F:valine-tRNA ligase activity"/>
    <property type="evidence" value="ECO:0007669"/>
    <property type="project" value="UniProtKB-EC"/>
</dbReference>
<comment type="caution">
    <text evidence="10">The sequence shown here is derived from an EMBL/GenBank/DDBJ whole genome shotgun (WGS) entry which is preliminary data.</text>
</comment>
<evidence type="ECO:0000259" key="9">
    <source>
        <dbReference type="Pfam" id="PF00133"/>
    </source>
</evidence>
<dbReference type="OrthoDB" id="1722691at2759"/>
<dbReference type="PANTHER" id="PTHR11946:SF109">
    <property type="entry name" value="VALINE--TRNA LIGASE"/>
    <property type="match status" value="1"/>
</dbReference>
<dbReference type="EC" id="6.1.1.9" evidence="2"/>
<evidence type="ECO:0000256" key="8">
    <source>
        <dbReference type="ARBA" id="ARBA00029936"/>
    </source>
</evidence>
<evidence type="ECO:0000256" key="6">
    <source>
        <dbReference type="ARBA" id="ARBA00022917"/>
    </source>
</evidence>
<dbReference type="InterPro" id="IPR002300">
    <property type="entry name" value="aa-tRNA-synth_Ia"/>
</dbReference>
<gene>
    <name evidence="10" type="ORF">ANE_LOCUS875</name>
</gene>
<feature type="domain" description="Aminoacyl-tRNA synthetase class Ia" evidence="9">
    <location>
        <begin position="1"/>
        <end position="60"/>
    </location>
</feature>
<keyword evidence="11" id="KW-1185">Reference proteome</keyword>
<dbReference type="Gene3D" id="3.40.50.620">
    <property type="entry name" value="HUPs"/>
    <property type="match status" value="1"/>
</dbReference>
<dbReference type="GO" id="GO:0005524">
    <property type="term" value="F:ATP binding"/>
    <property type="evidence" value="ECO:0007669"/>
    <property type="project" value="UniProtKB-KW"/>
</dbReference>
<evidence type="ECO:0000256" key="5">
    <source>
        <dbReference type="ARBA" id="ARBA00022840"/>
    </source>
</evidence>
<comment type="similarity">
    <text evidence="1">Belongs to the class-I aminoacyl-tRNA synthetase family.</text>
</comment>
<evidence type="ECO:0000256" key="4">
    <source>
        <dbReference type="ARBA" id="ARBA00022741"/>
    </source>
</evidence>
<dbReference type="Pfam" id="PF00133">
    <property type="entry name" value="tRNA-synt_1"/>
    <property type="match status" value="1"/>
</dbReference>
<dbReference type="SUPFAM" id="SSF52374">
    <property type="entry name" value="Nucleotidylyl transferase"/>
    <property type="match status" value="1"/>
</dbReference>